<dbReference type="Pfam" id="PF13511">
    <property type="entry name" value="DUF4124"/>
    <property type="match status" value="1"/>
</dbReference>
<gene>
    <name evidence="5" type="ORF">HYY65_01755</name>
</gene>
<dbReference type="InterPro" id="IPR008258">
    <property type="entry name" value="Transglycosylase_SLT_dom_1"/>
</dbReference>
<proteinExistence type="inferred from homology"/>
<evidence type="ECO:0000256" key="2">
    <source>
        <dbReference type="SAM" id="SignalP"/>
    </source>
</evidence>
<dbReference type="Gene3D" id="1.10.530.10">
    <property type="match status" value="1"/>
</dbReference>
<protein>
    <submittedName>
        <fullName evidence="5">Lytic transglycosylase domain-containing protein</fullName>
    </submittedName>
</protein>
<feature type="chain" id="PRO_5037848583" evidence="2">
    <location>
        <begin position="20"/>
        <end position="225"/>
    </location>
</feature>
<name>A0A932GMN3_UNCTE</name>
<reference evidence="5" key="1">
    <citation type="submission" date="2020-07" db="EMBL/GenBank/DDBJ databases">
        <title>Huge and variable diversity of episymbiotic CPR bacteria and DPANN archaea in groundwater ecosystems.</title>
        <authorList>
            <person name="He C.Y."/>
            <person name="Keren R."/>
            <person name="Whittaker M."/>
            <person name="Farag I.F."/>
            <person name="Doudna J."/>
            <person name="Cate J.H.D."/>
            <person name="Banfield J.F."/>
        </authorList>
    </citation>
    <scope>NUCLEOTIDE SEQUENCE</scope>
    <source>
        <strain evidence="5">NC_groundwater_717_Ag_S-0.2um_59_8</strain>
    </source>
</reference>
<feature type="domain" description="DUF4124" evidence="4">
    <location>
        <begin position="17"/>
        <end position="65"/>
    </location>
</feature>
<sequence>MGYILVFLSLFFASWSAWFVPAPAQAEVFKWIDEQGNLHFTDAPSDGRFHALVGPAPRNSGRTAATGKNEPALTDSSIESLISKISGQHGLDPELVRAVIRVESNYDPRAVSRRGAQGLMQLMPETVNRFRVLDPFNAEQNIRAGAQYLKYLMERFQGNLKLALAAYNAGENSVDRHGGVPPYRETTSYLEKIFRIYQAPVSFLPTRIYRIVGTDGSILFTDTPR</sequence>
<feature type="domain" description="Transglycosylase SLT" evidence="3">
    <location>
        <begin position="81"/>
        <end position="178"/>
    </location>
</feature>
<dbReference type="InterPro" id="IPR023346">
    <property type="entry name" value="Lysozyme-like_dom_sf"/>
</dbReference>
<dbReference type="Proteomes" id="UP000741360">
    <property type="component" value="Unassembled WGS sequence"/>
</dbReference>
<keyword evidence="2" id="KW-0732">Signal</keyword>
<evidence type="ECO:0000259" key="4">
    <source>
        <dbReference type="Pfam" id="PF13511"/>
    </source>
</evidence>
<dbReference type="PANTHER" id="PTHR37423">
    <property type="entry name" value="SOLUBLE LYTIC MUREIN TRANSGLYCOSYLASE-RELATED"/>
    <property type="match status" value="1"/>
</dbReference>
<dbReference type="EMBL" id="JACPSX010000032">
    <property type="protein sequence ID" value="MBI3013799.1"/>
    <property type="molecule type" value="Genomic_DNA"/>
</dbReference>
<evidence type="ECO:0000313" key="6">
    <source>
        <dbReference type="Proteomes" id="UP000741360"/>
    </source>
</evidence>
<dbReference type="AlphaFoldDB" id="A0A932GMN3"/>
<dbReference type="PANTHER" id="PTHR37423:SF2">
    <property type="entry name" value="MEMBRANE-BOUND LYTIC MUREIN TRANSGLYCOSYLASE C"/>
    <property type="match status" value="1"/>
</dbReference>
<comment type="caution">
    <text evidence="5">The sequence shown here is derived from an EMBL/GenBank/DDBJ whole genome shotgun (WGS) entry which is preliminary data.</text>
</comment>
<comment type="similarity">
    <text evidence="1">Belongs to the transglycosylase Slt family.</text>
</comment>
<dbReference type="CDD" id="cd00254">
    <property type="entry name" value="LT-like"/>
    <property type="match status" value="1"/>
</dbReference>
<evidence type="ECO:0000313" key="5">
    <source>
        <dbReference type="EMBL" id="MBI3013799.1"/>
    </source>
</evidence>
<evidence type="ECO:0000259" key="3">
    <source>
        <dbReference type="Pfam" id="PF01464"/>
    </source>
</evidence>
<feature type="signal peptide" evidence="2">
    <location>
        <begin position="1"/>
        <end position="19"/>
    </location>
</feature>
<dbReference type="Pfam" id="PF01464">
    <property type="entry name" value="SLT"/>
    <property type="match status" value="1"/>
</dbReference>
<accession>A0A932GMN3</accession>
<organism evidence="5 6">
    <name type="scientific">Tectimicrobiota bacterium</name>
    <dbReference type="NCBI Taxonomy" id="2528274"/>
    <lineage>
        <taxon>Bacteria</taxon>
        <taxon>Pseudomonadati</taxon>
        <taxon>Nitrospinota/Tectimicrobiota group</taxon>
        <taxon>Candidatus Tectimicrobiota</taxon>
    </lineage>
</organism>
<dbReference type="InterPro" id="IPR025392">
    <property type="entry name" value="DUF4124"/>
</dbReference>
<dbReference type="SUPFAM" id="SSF53955">
    <property type="entry name" value="Lysozyme-like"/>
    <property type="match status" value="1"/>
</dbReference>
<evidence type="ECO:0000256" key="1">
    <source>
        <dbReference type="ARBA" id="ARBA00007734"/>
    </source>
</evidence>